<evidence type="ECO:0008006" key="4">
    <source>
        <dbReference type="Google" id="ProtNLM"/>
    </source>
</evidence>
<evidence type="ECO:0000313" key="2">
    <source>
        <dbReference type="EMBL" id="CAB4298120.1"/>
    </source>
</evidence>
<feature type="transmembrane region" description="Helical" evidence="1">
    <location>
        <begin position="20"/>
        <end position="41"/>
    </location>
</feature>
<organism evidence="2 3">
    <name type="scientific">Prunus armeniaca</name>
    <name type="common">Apricot</name>
    <name type="synonym">Armeniaca vulgaris</name>
    <dbReference type="NCBI Taxonomy" id="36596"/>
    <lineage>
        <taxon>Eukaryota</taxon>
        <taxon>Viridiplantae</taxon>
        <taxon>Streptophyta</taxon>
        <taxon>Embryophyta</taxon>
        <taxon>Tracheophyta</taxon>
        <taxon>Spermatophyta</taxon>
        <taxon>Magnoliopsida</taxon>
        <taxon>eudicotyledons</taxon>
        <taxon>Gunneridae</taxon>
        <taxon>Pentapetalae</taxon>
        <taxon>rosids</taxon>
        <taxon>fabids</taxon>
        <taxon>Rosales</taxon>
        <taxon>Rosaceae</taxon>
        <taxon>Amygdaloideae</taxon>
        <taxon>Amygdaleae</taxon>
        <taxon>Prunus</taxon>
    </lineage>
</organism>
<dbReference type="AlphaFoldDB" id="A0A6J5W945"/>
<dbReference type="EMBL" id="CAEKKB010000001">
    <property type="protein sequence ID" value="CAB4298120.1"/>
    <property type="molecule type" value="Genomic_DNA"/>
</dbReference>
<dbReference type="Proteomes" id="UP000507245">
    <property type="component" value="Unassembled WGS sequence"/>
</dbReference>
<name>A0A6J5W945_PRUAR</name>
<evidence type="ECO:0000313" key="3">
    <source>
        <dbReference type="Proteomes" id="UP000507245"/>
    </source>
</evidence>
<reference evidence="3" key="1">
    <citation type="journal article" date="2020" name="Genome Biol.">
        <title>Gamete binning: chromosome-level and haplotype-resolved genome assembly enabled by high-throughput single-cell sequencing of gamete genomes.</title>
        <authorList>
            <person name="Campoy J.A."/>
            <person name="Sun H."/>
            <person name="Goel M."/>
            <person name="Jiao W.-B."/>
            <person name="Folz-Donahue K."/>
            <person name="Wang N."/>
            <person name="Rubio M."/>
            <person name="Liu C."/>
            <person name="Kukat C."/>
            <person name="Ruiz D."/>
            <person name="Huettel B."/>
            <person name="Schneeberger K."/>
        </authorList>
    </citation>
    <scope>NUCLEOTIDE SEQUENCE [LARGE SCALE GENOMIC DNA]</scope>
    <source>
        <strain evidence="3">cv. Rojo Pasion</strain>
    </source>
</reference>
<keyword evidence="1" id="KW-0472">Membrane</keyword>
<sequence length="65" mass="7159">MNITPTSLDANDGMSLKVFSAYRVLFASAVMIPLALFYPAFKRVFAICLATDVSLYRPCSAFFQG</sequence>
<keyword evidence="3" id="KW-1185">Reference proteome</keyword>
<dbReference type="OrthoDB" id="1728340at2759"/>
<keyword evidence="1" id="KW-0812">Transmembrane</keyword>
<keyword evidence="1" id="KW-1133">Transmembrane helix</keyword>
<gene>
    <name evidence="2" type="ORF">ORAREDHAP_LOCUS10280</name>
</gene>
<proteinExistence type="predicted"/>
<protein>
    <recommendedName>
        <fullName evidence="4">WAT1-related protein</fullName>
    </recommendedName>
</protein>
<accession>A0A6J5W945</accession>
<evidence type="ECO:0000256" key="1">
    <source>
        <dbReference type="SAM" id="Phobius"/>
    </source>
</evidence>